<feature type="domain" description="Transcription factor CBF/NF-Y/archaeal histone" evidence="3">
    <location>
        <begin position="71"/>
        <end position="133"/>
    </location>
</feature>
<dbReference type="PANTHER" id="PTHR10252">
    <property type="entry name" value="HISTONE-LIKE TRANSCRIPTION FACTOR CCAAT-RELATED"/>
    <property type="match status" value="1"/>
</dbReference>
<dbReference type="Gene3D" id="1.10.20.10">
    <property type="entry name" value="Histone, subunit A"/>
    <property type="match status" value="1"/>
</dbReference>
<accession>A0A6J1N1Z0</accession>
<evidence type="ECO:0000256" key="1">
    <source>
        <dbReference type="ARBA" id="ARBA00004123"/>
    </source>
</evidence>
<keyword evidence="4" id="KW-1185">Reference proteome</keyword>
<keyword evidence="2" id="KW-0539">Nucleus</keyword>
<dbReference type="RefSeq" id="XP_023936886.1">
    <property type="nucleotide sequence ID" value="XM_024081118.2"/>
</dbReference>
<sequence length="150" mass="16992">MSEEENYTELDISDVVEDTEQYLETDYQSTNIIGSELSTVPDSEIFNSEDQVAEKNLVTHIVSKPEVLRSTKLPLARIKNIMKMDPDVSIVNAEAVFLVTKATELFLETIAKETYTYTAQQKRKTIAKKDLDVVINKVDCLCFLEGAMDF</sequence>
<evidence type="ECO:0000256" key="2">
    <source>
        <dbReference type="ARBA" id="ARBA00023242"/>
    </source>
</evidence>
<dbReference type="InterPro" id="IPR009072">
    <property type="entry name" value="Histone-fold"/>
</dbReference>
<dbReference type="CDD" id="cd22929">
    <property type="entry name" value="HFD_POLE4-like"/>
    <property type="match status" value="1"/>
</dbReference>
<gene>
    <name evidence="5" type="primary">LOC112045061</name>
</gene>
<evidence type="ECO:0000259" key="3">
    <source>
        <dbReference type="Pfam" id="PF00808"/>
    </source>
</evidence>
<comment type="subcellular location">
    <subcellularLocation>
        <location evidence="1">Nucleus</location>
    </subcellularLocation>
</comment>
<name>A0A6J1N1Z0_BICAN</name>
<proteinExistence type="predicted"/>
<reference evidence="5" key="1">
    <citation type="submission" date="2025-08" db="UniProtKB">
        <authorList>
            <consortium name="RefSeq"/>
        </authorList>
    </citation>
    <scope>IDENTIFICATION</scope>
</reference>
<dbReference type="SUPFAM" id="SSF47113">
    <property type="entry name" value="Histone-fold"/>
    <property type="match status" value="1"/>
</dbReference>
<evidence type="ECO:0000313" key="4">
    <source>
        <dbReference type="Proteomes" id="UP001652582"/>
    </source>
</evidence>
<organism evidence="4 5">
    <name type="scientific">Bicyclus anynana</name>
    <name type="common">Squinting bush brown butterfly</name>
    <dbReference type="NCBI Taxonomy" id="110368"/>
    <lineage>
        <taxon>Eukaryota</taxon>
        <taxon>Metazoa</taxon>
        <taxon>Ecdysozoa</taxon>
        <taxon>Arthropoda</taxon>
        <taxon>Hexapoda</taxon>
        <taxon>Insecta</taxon>
        <taxon>Pterygota</taxon>
        <taxon>Neoptera</taxon>
        <taxon>Endopterygota</taxon>
        <taxon>Lepidoptera</taxon>
        <taxon>Glossata</taxon>
        <taxon>Ditrysia</taxon>
        <taxon>Papilionoidea</taxon>
        <taxon>Nymphalidae</taxon>
        <taxon>Satyrinae</taxon>
        <taxon>Satyrini</taxon>
        <taxon>Mycalesina</taxon>
        <taxon>Bicyclus</taxon>
    </lineage>
</organism>
<dbReference type="PANTHER" id="PTHR10252:SF79">
    <property type="entry name" value="DNA POLYMERASE EPSILON SUBUNIT 4"/>
    <property type="match status" value="1"/>
</dbReference>
<dbReference type="AlphaFoldDB" id="A0A6J1N1Z0"/>
<dbReference type="KEGG" id="bany:112045061"/>
<protein>
    <submittedName>
        <fullName evidence="5">DNA polymerase epsilon subunit 4</fullName>
    </submittedName>
</protein>
<dbReference type="GO" id="GO:0006261">
    <property type="term" value="P:DNA-templated DNA replication"/>
    <property type="evidence" value="ECO:0007669"/>
    <property type="project" value="TreeGrafter"/>
</dbReference>
<dbReference type="Proteomes" id="UP001652582">
    <property type="component" value="Chromosome 7"/>
</dbReference>
<dbReference type="OrthoDB" id="636685at2759"/>
<dbReference type="GO" id="GO:0046982">
    <property type="term" value="F:protein heterodimerization activity"/>
    <property type="evidence" value="ECO:0007669"/>
    <property type="project" value="InterPro"/>
</dbReference>
<dbReference type="GO" id="GO:0008622">
    <property type="term" value="C:epsilon DNA polymerase complex"/>
    <property type="evidence" value="ECO:0007669"/>
    <property type="project" value="TreeGrafter"/>
</dbReference>
<dbReference type="InterPro" id="IPR003958">
    <property type="entry name" value="CBFA_NFYB_domain"/>
</dbReference>
<dbReference type="GeneID" id="112045061"/>
<evidence type="ECO:0000313" key="5">
    <source>
        <dbReference type="RefSeq" id="XP_023936886.1"/>
    </source>
</evidence>
<dbReference type="Pfam" id="PF00808">
    <property type="entry name" value="CBFD_NFYB_HMF"/>
    <property type="match status" value="1"/>
</dbReference>
<dbReference type="CTD" id="56655"/>
<dbReference type="InterPro" id="IPR050568">
    <property type="entry name" value="Transcr_DNA_Rep_Reg"/>
</dbReference>